<accession>A0A1F5MIF6</accession>
<comment type="caution">
    <text evidence="1">The sequence shown here is derived from an EMBL/GenBank/DDBJ whole genome shotgun (WGS) entry which is preliminary data.</text>
</comment>
<evidence type="ECO:0000313" key="2">
    <source>
        <dbReference type="Proteomes" id="UP000178017"/>
    </source>
</evidence>
<dbReference type="Proteomes" id="UP000178017">
    <property type="component" value="Unassembled WGS sequence"/>
</dbReference>
<reference evidence="1 2" key="1">
    <citation type="journal article" date="2016" name="Nat. Commun.">
        <title>Thousands of microbial genomes shed light on interconnected biogeochemical processes in an aquifer system.</title>
        <authorList>
            <person name="Anantharaman K."/>
            <person name="Brown C.T."/>
            <person name="Hug L.A."/>
            <person name="Sharon I."/>
            <person name="Castelle C.J."/>
            <person name="Probst A.J."/>
            <person name="Thomas B.C."/>
            <person name="Singh A."/>
            <person name="Wilkins M.J."/>
            <person name="Karaoz U."/>
            <person name="Brodie E.L."/>
            <person name="Williams K.H."/>
            <person name="Hubbard S.S."/>
            <person name="Banfield J.F."/>
        </authorList>
    </citation>
    <scope>NUCLEOTIDE SEQUENCE [LARGE SCALE GENOMIC DNA]</scope>
</reference>
<dbReference type="AlphaFoldDB" id="A0A1F5MIF6"/>
<dbReference type="EMBL" id="MFDO01000023">
    <property type="protein sequence ID" value="OGE65142.1"/>
    <property type="molecule type" value="Genomic_DNA"/>
</dbReference>
<sequence>MSPEKGRVYYSPMEQFFLSRLGLLLGHQRSSQDLAALAPWRRTLIGKAIYSTYRDLVDLGLATEAEEKLQSYIRPERKS</sequence>
<protein>
    <submittedName>
        <fullName evidence="1">Uncharacterized protein</fullName>
    </submittedName>
</protein>
<evidence type="ECO:0000313" key="1">
    <source>
        <dbReference type="EMBL" id="OGE65142.1"/>
    </source>
</evidence>
<gene>
    <name evidence="1" type="ORF">A3B49_01255</name>
</gene>
<name>A0A1F5MIF6_9BACT</name>
<proteinExistence type="predicted"/>
<organism evidence="1 2">
    <name type="scientific">Candidatus Daviesbacteria bacterium RIFCSPLOWO2_01_FULL_40_24</name>
    <dbReference type="NCBI Taxonomy" id="1797787"/>
    <lineage>
        <taxon>Bacteria</taxon>
        <taxon>Candidatus Daviesiibacteriota</taxon>
    </lineage>
</organism>